<dbReference type="NCBIfam" id="TIGR03359">
    <property type="entry name" value="VI_chp_6"/>
    <property type="match status" value="1"/>
</dbReference>
<keyword evidence="2" id="KW-1185">Reference proteome</keyword>
<accession>A0ABV7CI10</accession>
<dbReference type="Proteomes" id="UP001595453">
    <property type="component" value="Unassembled WGS sequence"/>
</dbReference>
<proteinExistence type="predicted"/>
<comment type="caution">
    <text evidence="1">The sequence shown here is derived from an EMBL/GenBank/DDBJ whole genome shotgun (WGS) entry which is preliminary data.</text>
</comment>
<dbReference type="PANTHER" id="PTHR35370">
    <property type="entry name" value="CYTOPLASMIC PROTEIN-RELATED-RELATED"/>
    <property type="match status" value="1"/>
</dbReference>
<dbReference type="RefSeq" id="WP_377122200.1">
    <property type="nucleotide sequence ID" value="NZ_JBHRSD010000011.1"/>
</dbReference>
<reference evidence="2" key="1">
    <citation type="journal article" date="2019" name="Int. J. Syst. Evol. Microbiol.">
        <title>The Global Catalogue of Microorganisms (GCM) 10K type strain sequencing project: providing services to taxonomists for standard genome sequencing and annotation.</title>
        <authorList>
            <consortium name="The Broad Institute Genomics Platform"/>
            <consortium name="The Broad Institute Genome Sequencing Center for Infectious Disease"/>
            <person name="Wu L."/>
            <person name="Ma J."/>
        </authorList>
    </citation>
    <scope>NUCLEOTIDE SEQUENCE [LARGE SCALE GENOMIC DNA]</scope>
    <source>
        <strain evidence="2">KCTC 42730</strain>
    </source>
</reference>
<dbReference type="EMBL" id="JBHRSD010000011">
    <property type="protein sequence ID" value="MFC3032153.1"/>
    <property type="molecule type" value="Genomic_DNA"/>
</dbReference>
<dbReference type="PANTHER" id="PTHR35370:SF1">
    <property type="entry name" value="TYPE VI SECRETION SYSTEM COMPONENT TSSF1"/>
    <property type="match status" value="1"/>
</dbReference>
<dbReference type="Pfam" id="PF05947">
    <property type="entry name" value="T6SS_TssF"/>
    <property type="match status" value="1"/>
</dbReference>
<evidence type="ECO:0000313" key="2">
    <source>
        <dbReference type="Proteomes" id="UP001595453"/>
    </source>
</evidence>
<evidence type="ECO:0000313" key="1">
    <source>
        <dbReference type="EMBL" id="MFC3032153.1"/>
    </source>
</evidence>
<gene>
    <name evidence="1" type="primary">tssF</name>
    <name evidence="1" type="ORF">ACFOEE_06450</name>
</gene>
<protein>
    <submittedName>
        <fullName evidence="1">Type VI secretion system baseplate subunit TssF</fullName>
    </submittedName>
</protein>
<sequence length="576" mass="64635">MSQEQGLKQYFDAQMRLLMHAGKQFAQLYPEHASLLNLDSVKDRDPHIERLLEGVAYLTANIQKRLDESLPEISQQVLRQLCPILLDYYPSTTVVQFQPAVMLQKTEHLPKGIEITTQSELLDDACRFTTTVAGQLLPIVVSDVQYQESHLGAKLVVTLKKSVQAPLQDFDLSRLRFYLCGDTSLQSSLLQLMTKTSQAVQLVMPFTMAMQTKPTSLTAQVALLDAQSANLPTASLCHPAYSLLLDYFNGKERFYFVDVLGLDSQTLPSDCDSFQLEFHSVAKLPPGHRIGAEHLRLNCVPAINLFKAEAEPIRCDFRHTEYQVIVNAAARGKVFCHSILDVHSRSSATGQAIKLSSRYKAVFDDEQPIYSILSKDIGEMVPSSFIQIPVVDNADQLVLSTQVLASNAALPRQTVFEGDLSKLSQAQTGVQVVKNVILPSNFTKAPNQSRHWQLISLLNLKFSEITEIAQLQRLLRLFDWSGRSENLNRIKGLQAIQVKPLSIMKHGMFLRGMEVHLHIEESYFACIADVFHFANTLHHFFVMYAPINECVQSKVTCLPSQTEFNWAIATGLSENL</sequence>
<name>A0ABV7CI10_9GAMM</name>
<dbReference type="InterPro" id="IPR010272">
    <property type="entry name" value="T6SS_TssF"/>
</dbReference>
<organism evidence="1 2">
    <name type="scientific">Pseudoalteromonas fenneropenaei</name>
    <dbReference type="NCBI Taxonomy" id="1737459"/>
    <lineage>
        <taxon>Bacteria</taxon>
        <taxon>Pseudomonadati</taxon>
        <taxon>Pseudomonadota</taxon>
        <taxon>Gammaproteobacteria</taxon>
        <taxon>Alteromonadales</taxon>
        <taxon>Pseudoalteromonadaceae</taxon>
        <taxon>Pseudoalteromonas</taxon>
    </lineage>
</organism>